<proteinExistence type="inferred from homology"/>
<keyword evidence="10" id="KW-0997">Cell inner membrane</keyword>
<comment type="subunit">
    <text evidence="2 10">The complex is composed of two ATP-binding proteins (UgpC), two transmembrane proteins (UgpA and UgpE) and a solute-binding protein (UgpB).</text>
</comment>
<reference evidence="12 13" key="1">
    <citation type="submission" date="2016-10" db="EMBL/GenBank/DDBJ databases">
        <title>Chromobacterium muskegensis sp. nov., an insecticidal bacterium isolated from Sphagnum bogs.</title>
        <authorList>
            <person name="Sparks M.E."/>
            <person name="Blackburn M.B."/>
            <person name="Gundersen-Rindal D.E."/>
            <person name="Mitchell A."/>
            <person name="Farrar R."/>
            <person name="Kuhar D."/>
        </authorList>
    </citation>
    <scope>NUCLEOTIDE SEQUENCE [LARGE SCALE GENOMIC DNA]</scope>
    <source>
        <strain evidence="12 13">21-1</strain>
    </source>
</reference>
<feature type="transmembrane region" description="Helical" evidence="9">
    <location>
        <begin position="112"/>
        <end position="130"/>
    </location>
</feature>
<evidence type="ECO:0000256" key="1">
    <source>
        <dbReference type="ARBA" id="ARBA00004651"/>
    </source>
</evidence>
<keyword evidence="8 9" id="KW-0472">Membrane</keyword>
<evidence type="ECO:0000313" key="12">
    <source>
        <dbReference type="EMBL" id="AOZ50122.1"/>
    </source>
</evidence>
<feature type="domain" description="ABC transmembrane type-1" evidence="11">
    <location>
        <begin position="77"/>
        <end position="266"/>
    </location>
</feature>
<evidence type="ECO:0000256" key="8">
    <source>
        <dbReference type="ARBA" id="ARBA00023136"/>
    </source>
</evidence>
<evidence type="ECO:0000256" key="2">
    <source>
        <dbReference type="ARBA" id="ARBA00011557"/>
    </source>
</evidence>
<dbReference type="STRING" id="1108595.BKX93_09040"/>
<dbReference type="InterPro" id="IPR035906">
    <property type="entry name" value="MetI-like_sf"/>
</dbReference>
<feature type="transmembrane region" description="Helical" evidence="9">
    <location>
        <begin position="187"/>
        <end position="212"/>
    </location>
</feature>
<protein>
    <recommendedName>
        <fullName evidence="3 10">sn-glycerol-3-phosphate transport system permease protein UgpE</fullName>
    </recommendedName>
</protein>
<evidence type="ECO:0000256" key="4">
    <source>
        <dbReference type="ARBA" id="ARBA00022448"/>
    </source>
</evidence>
<evidence type="ECO:0000256" key="3">
    <source>
        <dbReference type="ARBA" id="ARBA00020515"/>
    </source>
</evidence>
<dbReference type="GO" id="GO:0005886">
    <property type="term" value="C:plasma membrane"/>
    <property type="evidence" value="ECO:0007669"/>
    <property type="project" value="UniProtKB-SubCell"/>
</dbReference>
<comment type="similarity">
    <text evidence="9">Belongs to the binding-protein-dependent transport system permease family.</text>
</comment>
<comment type="subcellular location">
    <subcellularLocation>
        <location evidence="10">Cell inner membrane</location>
        <topology evidence="10">Multi-pass membrane protein</topology>
    </subcellularLocation>
    <subcellularLocation>
        <location evidence="1 9">Cell membrane</location>
        <topology evidence="1 9">Multi-pass membrane protein</topology>
    </subcellularLocation>
</comment>
<evidence type="ECO:0000256" key="5">
    <source>
        <dbReference type="ARBA" id="ARBA00022475"/>
    </source>
</evidence>
<feature type="transmembrane region" description="Helical" evidence="9">
    <location>
        <begin position="142"/>
        <end position="166"/>
    </location>
</feature>
<dbReference type="PROSITE" id="PS50928">
    <property type="entry name" value="ABC_TM1"/>
    <property type="match status" value="1"/>
</dbReference>
<accession>A0A1D9LFR9</accession>
<dbReference type="Gene3D" id="1.10.3720.10">
    <property type="entry name" value="MetI-like"/>
    <property type="match status" value="1"/>
</dbReference>
<dbReference type="KEGG" id="cvc:BKX93_09040"/>
<feature type="transmembrane region" description="Helical" evidence="9">
    <location>
        <begin position="81"/>
        <end position="105"/>
    </location>
</feature>
<evidence type="ECO:0000256" key="6">
    <source>
        <dbReference type="ARBA" id="ARBA00022692"/>
    </source>
</evidence>
<organism evidence="12 13">
    <name type="scientific">Chromobacterium vaccinii</name>
    <dbReference type="NCBI Taxonomy" id="1108595"/>
    <lineage>
        <taxon>Bacteria</taxon>
        <taxon>Pseudomonadati</taxon>
        <taxon>Pseudomonadota</taxon>
        <taxon>Betaproteobacteria</taxon>
        <taxon>Neisseriales</taxon>
        <taxon>Chromobacteriaceae</taxon>
        <taxon>Chromobacterium</taxon>
    </lineage>
</organism>
<dbReference type="CDD" id="cd06261">
    <property type="entry name" value="TM_PBP2"/>
    <property type="match status" value="1"/>
</dbReference>
<evidence type="ECO:0000256" key="7">
    <source>
        <dbReference type="ARBA" id="ARBA00022989"/>
    </source>
</evidence>
<feature type="transmembrane region" description="Helical" evidence="9">
    <location>
        <begin position="12"/>
        <end position="34"/>
    </location>
</feature>
<keyword evidence="7 9" id="KW-1133">Transmembrane helix</keyword>
<dbReference type="GeneID" id="68841358"/>
<gene>
    <name evidence="10" type="primary">ugpE</name>
    <name evidence="12" type="ORF">BKX93_09040</name>
</gene>
<evidence type="ECO:0000256" key="10">
    <source>
        <dbReference type="RuleBase" id="RU363056"/>
    </source>
</evidence>
<dbReference type="Pfam" id="PF00528">
    <property type="entry name" value="BPD_transp_1"/>
    <property type="match status" value="1"/>
</dbReference>
<dbReference type="AlphaFoldDB" id="A0A1D9LFR9"/>
<dbReference type="InterPro" id="IPR000515">
    <property type="entry name" value="MetI-like"/>
</dbReference>
<feature type="transmembrane region" description="Helical" evidence="9">
    <location>
        <begin position="245"/>
        <end position="264"/>
    </location>
</feature>
<evidence type="ECO:0000256" key="9">
    <source>
        <dbReference type="RuleBase" id="RU363032"/>
    </source>
</evidence>
<evidence type="ECO:0000313" key="13">
    <source>
        <dbReference type="Proteomes" id="UP000178776"/>
    </source>
</evidence>
<dbReference type="EMBL" id="CP017707">
    <property type="protein sequence ID" value="AOZ50122.1"/>
    <property type="molecule type" value="Genomic_DNA"/>
</dbReference>
<keyword evidence="4 9" id="KW-0813">Transport</keyword>
<dbReference type="RefSeq" id="WP_046157385.1">
    <property type="nucleotide sequence ID" value="NZ_CP017707.1"/>
</dbReference>
<dbReference type="PANTHER" id="PTHR43744">
    <property type="entry name" value="ABC TRANSPORTER PERMEASE PROTEIN MG189-RELATED-RELATED"/>
    <property type="match status" value="1"/>
</dbReference>
<dbReference type="Proteomes" id="UP000178776">
    <property type="component" value="Chromosome"/>
</dbReference>
<keyword evidence="6 9" id="KW-0812">Transmembrane</keyword>
<dbReference type="GO" id="GO:0055085">
    <property type="term" value="P:transmembrane transport"/>
    <property type="evidence" value="ECO:0007669"/>
    <property type="project" value="InterPro"/>
</dbReference>
<comment type="function">
    <text evidence="10">Part of the ABC transporter complex UgpBAEC involved in sn-glycerol-3-phosphate (G3P) import. Probably responsible for the translocation of the substrate across the membrane.</text>
</comment>
<keyword evidence="5 10" id="KW-1003">Cell membrane</keyword>
<evidence type="ECO:0000259" key="11">
    <source>
        <dbReference type="PROSITE" id="PS50928"/>
    </source>
</evidence>
<sequence>MVENRKGLDLFCHAMLIAGMLVVAFPLYLMFAAASQDADQVTRVPLSLLPGSQLWTNLYTVLWNGSGGLAVPLARTLWNSFVMAMLIAVGKIVISFLSAYAIVYFRFPFRKTGFALIFATLMLPVEVRIFPTVEVVTKMGLINSYTGLTLPLIASATATFLLRQFFMTLPKELMEASRVDGAGPIRFMVDVVLPLSRTNIAALFVITFIYGWNQYLWPLLVTHDPAMSTSVIAIKGMLGEGAVQWHLVMASALLTLLPPLLVVIGMQRWFVKGLVDNEK</sequence>
<name>A0A1D9LFR9_9NEIS</name>
<dbReference type="PANTHER" id="PTHR43744:SF8">
    <property type="entry name" value="SN-GLYCEROL-3-PHOSPHATE TRANSPORT SYSTEM PERMEASE PROTEIN UGPE"/>
    <property type="match status" value="1"/>
</dbReference>
<dbReference type="NCBIfam" id="NF008210">
    <property type="entry name" value="PRK10973.1"/>
    <property type="match status" value="1"/>
</dbReference>
<dbReference type="SUPFAM" id="SSF161098">
    <property type="entry name" value="MetI-like"/>
    <property type="match status" value="1"/>
</dbReference>